<reference evidence="1" key="2">
    <citation type="submission" date="2019-01" db="EMBL/GenBank/DDBJ databases">
        <authorList>
            <person name="Graves T."/>
            <person name="Eichler E.E."/>
            <person name="Wilson R.K."/>
        </authorList>
    </citation>
    <scope>NUCLEOTIDE SEQUENCE [LARGE SCALE GENOMIC DNA]</scope>
    <source>
        <strain evidence="1">17573</strain>
    </source>
</reference>
<reference evidence="2" key="1">
    <citation type="journal article" date="2007" name="Science">
        <title>Evolutionary and biomedical insights from the rhesus macaque genome.</title>
        <authorList>
            <person name="Gibbs R.A."/>
            <person name="Rogers J."/>
            <person name="Katze M.G."/>
            <person name="Bumgarner R."/>
            <person name="Weinstock G.M."/>
            <person name="Mardis E.R."/>
            <person name="Remington K.A."/>
            <person name="Strausberg R.L."/>
            <person name="Venter J.C."/>
            <person name="Wilson R.K."/>
            <person name="Batzer M.A."/>
            <person name="Bustamante C.D."/>
            <person name="Eichler E.E."/>
            <person name="Hahn M.W."/>
            <person name="Hardison R.C."/>
            <person name="Makova K.D."/>
            <person name="Miller W."/>
            <person name="Milosavljevic A."/>
            <person name="Palermo R.E."/>
            <person name="Siepel A."/>
            <person name="Sikela J.M."/>
            <person name="Attaway T."/>
            <person name="Bell S."/>
            <person name="Bernard K.E."/>
            <person name="Buhay C.J."/>
            <person name="Chandrabose M.N."/>
            <person name="Dao M."/>
            <person name="Davis C."/>
            <person name="Delehaunty K.D."/>
            <person name="Ding Y."/>
            <person name="Dinh H.H."/>
            <person name="Dugan-Rocha S."/>
            <person name="Fulton L.A."/>
            <person name="Gabisi R.A."/>
            <person name="Garner T.T."/>
            <person name="Godfrey J."/>
            <person name="Hawes A.C."/>
            <person name="Hernandez J."/>
            <person name="Hines S."/>
            <person name="Holder M."/>
            <person name="Hume J."/>
            <person name="Jhangiani S.N."/>
            <person name="Joshi V."/>
            <person name="Khan Z.M."/>
            <person name="Kirkness E.F."/>
            <person name="Cree A."/>
            <person name="Fowler R.G."/>
            <person name="Lee S."/>
            <person name="Lewis L.R."/>
            <person name="Li Z."/>
            <person name="Liu Y.-S."/>
            <person name="Moore S.M."/>
            <person name="Muzny D."/>
            <person name="Nazareth L.V."/>
            <person name="Ngo D.N."/>
            <person name="Okwuonu G.O."/>
            <person name="Pai G."/>
            <person name="Parker D."/>
            <person name="Paul H.A."/>
            <person name="Pfannkoch C."/>
            <person name="Pohl C.S."/>
            <person name="Rogers Y.-H.C."/>
            <person name="Ruiz S.J."/>
            <person name="Sabo A."/>
            <person name="Santibanez J."/>
            <person name="Schneider B.W."/>
            <person name="Smith S.M."/>
            <person name="Sodergren E."/>
            <person name="Svatek A.F."/>
            <person name="Utterback T.R."/>
            <person name="Vattathil S."/>
            <person name="Warren W."/>
            <person name="White C.S."/>
            <person name="Chinwalla A.T."/>
            <person name="Feng Y."/>
            <person name="Halpern A.L."/>
            <person name="Hillier L.W."/>
            <person name="Huang X."/>
            <person name="Minx P."/>
            <person name="Nelson J.O."/>
            <person name="Pepin K.H."/>
            <person name="Qin X."/>
            <person name="Sutton G.G."/>
            <person name="Venter E."/>
            <person name="Walenz B.P."/>
            <person name="Wallis J.W."/>
            <person name="Worley K.C."/>
            <person name="Yang S.-P."/>
            <person name="Jones S.M."/>
            <person name="Marra M.A."/>
            <person name="Rocchi M."/>
            <person name="Schein J.E."/>
            <person name="Baertsch R."/>
            <person name="Clarke L."/>
            <person name="Csuros M."/>
            <person name="Glasscock J."/>
            <person name="Harris R.A."/>
            <person name="Havlak P."/>
            <person name="Jackson A.R."/>
            <person name="Jiang H."/>
            <person name="Liu Y."/>
            <person name="Messina D.N."/>
            <person name="Shen Y."/>
            <person name="Song H.X.-Z."/>
            <person name="Wylie T."/>
            <person name="Zhang L."/>
            <person name="Birney E."/>
            <person name="Han K."/>
            <person name="Konkel M.K."/>
            <person name="Lee J."/>
            <person name="Smit A.F.A."/>
            <person name="Ullmer B."/>
            <person name="Wang H."/>
            <person name="Xing J."/>
            <person name="Burhans R."/>
            <person name="Cheng Z."/>
            <person name="Karro J.E."/>
            <person name="Ma J."/>
            <person name="Raney B."/>
            <person name="She X."/>
            <person name="Cox M.J."/>
            <person name="Demuth J.P."/>
            <person name="Dumas L.J."/>
            <person name="Han S.-G."/>
            <person name="Hopkins J."/>
            <person name="Karimpour-Fard A."/>
            <person name="Kim Y.H."/>
            <person name="Pollack J.R."/>
            <person name="Vinar T."/>
            <person name="Addo-Quaye C."/>
            <person name="Degenhardt J."/>
            <person name="Denby A."/>
            <person name="Hubisz M.J."/>
            <person name="Indap A."/>
            <person name="Kosiol C."/>
            <person name="Lahn B.T."/>
            <person name="Lawson H.A."/>
            <person name="Marklein A."/>
            <person name="Nielsen R."/>
            <person name="Vallender E.J."/>
            <person name="Clark A.G."/>
            <person name="Ferguson B."/>
            <person name="Hernandez R.D."/>
            <person name="Hirani K."/>
            <person name="Kehrer-Sawatzki H."/>
            <person name="Kolb J."/>
            <person name="Patil S."/>
            <person name="Pu L.-L."/>
            <person name="Ren Y."/>
            <person name="Smith D.G."/>
            <person name="Wheeler D.A."/>
            <person name="Schenck I."/>
            <person name="Ball E.V."/>
            <person name="Chen R."/>
            <person name="Cooper D.N."/>
            <person name="Giardine B."/>
            <person name="Hsu F."/>
            <person name="Kent W.J."/>
            <person name="Lesk A."/>
            <person name="Nelson D.L."/>
            <person name="O'brien W.E."/>
            <person name="Pruefer K."/>
            <person name="Stenson P.D."/>
            <person name="Wallace J.C."/>
            <person name="Ke H."/>
            <person name="Liu X.-M."/>
            <person name="Wang P."/>
            <person name="Xiang A.P."/>
            <person name="Yang F."/>
            <person name="Barber G.P."/>
            <person name="Haussler D."/>
            <person name="Karolchik D."/>
            <person name="Kern A.D."/>
            <person name="Kuhn R.M."/>
            <person name="Smith K.E."/>
            <person name="Zwieg A.S."/>
        </authorList>
    </citation>
    <scope>NUCLEOTIDE SEQUENCE [LARGE SCALE GENOMIC DNA]</scope>
    <source>
        <strain evidence="2">17573</strain>
    </source>
</reference>
<dbReference type="InParanoid" id="A0A5F8ATY0"/>
<protein>
    <submittedName>
        <fullName evidence="1">Uncharacterized protein</fullName>
    </submittedName>
</protein>
<dbReference type="FunCoup" id="A0A5F8ATY0">
    <property type="interactions" value="241"/>
</dbReference>
<evidence type="ECO:0000313" key="2">
    <source>
        <dbReference type="Proteomes" id="UP000006718"/>
    </source>
</evidence>
<accession>A0A5F8ATY0</accession>
<dbReference type="Ensembl" id="ENSMMUT00000088255.1">
    <property type="protein sequence ID" value="ENSMMUP00000080884.1"/>
    <property type="gene ID" value="ENSMMUG00000051384.1"/>
</dbReference>
<organism evidence="1 2">
    <name type="scientific">Macaca mulatta</name>
    <name type="common">Rhesus macaque</name>
    <dbReference type="NCBI Taxonomy" id="9544"/>
    <lineage>
        <taxon>Eukaryota</taxon>
        <taxon>Metazoa</taxon>
        <taxon>Chordata</taxon>
        <taxon>Craniata</taxon>
        <taxon>Vertebrata</taxon>
        <taxon>Euteleostomi</taxon>
        <taxon>Mammalia</taxon>
        <taxon>Eutheria</taxon>
        <taxon>Euarchontoglires</taxon>
        <taxon>Primates</taxon>
        <taxon>Haplorrhini</taxon>
        <taxon>Catarrhini</taxon>
        <taxon>Cercopithecidae</taxon>
        <taxon>Cercopithecinae</taxon>
        <taxon>Macaca</taxon>
    </lineage>
</organism>
<name>A0A5F8ATY0_MACMU</name>
<dbReference type="Proteomes" id="UP000006718">
    <property type="component" value="Chromosome 18"/>
</dbReference>
<proteinExistence type="predicted"/>
<dbReference type="Bgee" id="ENSMMUG00000051384">
    <property type="expression patterns" value="Expressed in olfactory segment of nasal mucosa"/>
</dbReference>
<sequence length="54" mass="6196">MPSKNEKTNLQPQPTNQQMELQIQFAKRKRAFGGRLNRRDKSLALSPRLECSGP</sequence>
<dbReference type="SMR" id="A0A5F8ATY0"/>
<reference evidence="1" key="3">
    <citation type="submission" date="2025-08" db="UniProtKB">
        <authorList>
            <consortium name="Ensembl"/>
        </authorList>
    </citation>
    <scope>IDENTIFICATION</scope>
    <source>
        <strain evidence="1">17573</strain>
    </source>
</reference>
<keyword evidence="2" id="KW-1185">Reference proteome</keyword>
<dbReference type="VEuPathDB" id="HostDB:ENSMMUG00000051384"/>
<evidence type="ECO:0000313" key="1">
    <source>
        <dbReference type="Ensembl" id="ENSMMUP00000080884.1"/>
    </source>
</evidence>
<dbReference type="AlphaFoldDB" id="A0A5F8ATY0"/>
<reference evidence="1" key="4">
    <citation type="submission" date="2025-09" db="UniProtKB">
        <authorList>
            <consortium name="Ensembl"/>
        </authorList>
    </citation>
    <scope>IDENTIFICATION</scope>
    <source>
        <strain evidence="1">17573</strain>
    </source>
</reference>